<feature type="transmembrane region" description="Helical" evidence="5">
    <location>
        <begin position="88"/>
        <end position="112"/>
    </location>
</feature>
<evidence type="ECO:0000256" key="1">
    <source>
        <dbReference type="ARBA" id="ARBA00004141"/>
    </source>
</evidence>
<dbReference type="InterPro" id="IPR013604">
    <property type="entry name" value="7TM_chemorcpt"/>
</dbReference>
<evidence type="ECO:0000256" key="3">
    <source>
        <dbReference type="ARBA" id="ARBA00022989"/>
    </source>
</evidence>
<feature type="transmembrane region" description="Helical" evidence="5">
    <location>
        <begin position="287"/>
        <end position="307"/>
    </location>
</feature>
<dbReference type="EMBL" id="BDGG01000002">
    <property type="protein sequence ID" value="GAU92249.1"/>
    <property type="molecule type" value="Genomic_DNA"/>
</dbReference>
<sequence length="448" mass="51499">MQLFAVQELILKVCGFLPLSPDRYTLNSPRTRTLQYVLQTSLTFVAVCLLLGSFYDTVVHTVAVLYVFLQTTLEDPTARPSKSYKPDLLGVLSNLPFCAIHLRGLLVLYLFFRQRYNWSILKFELDRVIAKCLPVQSDPKDAVKKWTKISFFLSVFTFSLHTIWEIVEVVYYLAKEPENYGTYTKVFDPLPFKIRTDEYLTIYQLFCTIPYILSQQIYTLLIVPSGVLYESIDLLLNDIRNAQYGHAEITTVSGRWQRTLELSDTVDEWADRYRAIVEFVERLNESFSWILFAAYGLDFITVLGFAAGMASGAKELKGFFFLLTCATIFASYGTAYLIPMVKLHEKSLELPFALRQLRANVKMLASEGFLDRDERFAEREELLSKLDFLQATTHRHPCAVDAAEVFYITREVLVRTVTLNVSLVVLIKQLIMDKDDKHDVVRTSTLSV</sequence>
<dbReference type="GO" id="GO:0016020">
    <property type="term" value="C:membrane"/>
    <property type="evidence" value="ECO:0007669"/>
    <property type="project" value="UniProtKB-SubCell"/>
</dbReference>
<feature type="transmembrane region" description="Helical" evidence="5">
    <location>
        <begin position="319"/>
        <end position="338"/>
    </location>
</feature>
<name>A0A1D1URC5_RAMVA</name>
<protein>
    <recommendedName>
        <fullName evidence="8">Gustatory receptor</fullName>
    </recommendedName>
</protein>
<keyword evidence="3 5" id="KW-1133">Transmembrane helix</keyword>
<organism evidence="6 7">
    <name type="scientific">Ramazzottius varieornatus</name>
    <name type="common">Water bear</name>
    <name type="synonym">Tardigrade</name>
    <dbReference type="NCBI Taxonomy" id="947166"/>
    <lineage>
        <taxon>Eukaryota</taxon>
        <taxon>Metazoa</taxon>
        <taxon>Ecdysozoa</taxon>
        <taxon>Tardigrada</taxon>
        <taxon>Eutardigrada</taxon>
        <taxon>Parachela</taxon>
        <taxon>Hypsibioidea</taxon>
        <taxon>Ramazzottiidae</taxon>
        <taxon>Ramazzottius</taxon>
    </lineage>
</organism>
<comment type="caution">
    <text evidence="6">The sequence shown here is derived from an EMBL/GenBank/DDBJ whole genome shotgun (WGS) entry which is preliminary data.</text>
</comment>
<gene>
    <name evidence="6" type="primary">RvY_04353-1</name>
    <name evidence="6" type="synonym">RvY_04353.1</name>
    <name evidence="6" type="ORF">RvY_04353</name>
</gene>
<dbReference type="GO" id="GO:0050909">
    <property type="term" value="P:sensory perception of taste"/>
    <property type="evidence" value="ECO:0007669"/>
    <property type="project" value="InterPro"/>
</dbReference>
<evidence type="ECO:0000313" key="7">
    <source>
        <dbReference type="Proteomes" id="UP000186922"/>
    </source>
</evidence>
<feature type="transmembrane region" description="Helical" evidence="5">
    <location>
        <begin position="149"/>
        <end position="174"/>
    </location>
</feature>
<dbReference type="OrthoDB" id="10612575at2759"/>
<keyword evidence="7" id="KW-1185">Reference proteome</keyword>
<evidence type="ECO:0000256" key="5">
    <source>
        <dbReference type="SAM" id="Phobius"/>
    </source>
</evidence>
<evidence type="ECO:0008006" key="8">
    <source>
        <dbReference type="Google" id="ProtNLM"/>
    </source>
</evidence>
<evidence type="ECO:0000256" key="2">
    <source>
        <dbReference type="ARBA" id="ARBA00022692"/>
    </source>
</evidence>
<reference evidence="6 7" key="1">
    <citation type="journal article" date="2016" name="Nat. Commun.">
        <title>Extremotolerant tardigrade genome and improved radiotolerance of human cultured cells by tardigrade-unique protein.</title>
        <authorList>
            <person name="Hashimoto T."/>
            <person name="Horikawa D.D."/>
            <person name="Saito Y."/>
            <person name="Kuwahara H."/>
            <person name="Kozuka-Hata H."/>
            <person name="Shin-I T."/>
            <person name="Minakuchi Y."/>
            <person name="Ohishi K."/>
            <person name="Motoyama A."/>
            <person name="Aizu T."/>
            <person name="Enomoto A."/>
            <person name="Kondo K."/>
            <person name="Tanaka S."/>
            <person name="Hara Y."/>
            <person name="Koshikawa S."/>
            <person name="Sagara H."/>
            <person name="Miura T."/>
            <person name="Yokobori S."/>
            <person name="Miyagawa K."/>
            <person name="Suzuki Y."/>
            <person name="Kubo T."/>
            <person name="Oyama M."/>
            <person name="Kohara Y."/>
            <person name="Fujiyama A."/>
            <person name="Arakawa K."/>
            <person name="Katayama T."/>
            <person name="Toyoda A."/>
            <person name="Kunieda T."/>
        </authorList>
    </citation>
    <scope>NUCLEOTIDE SEQUENCE [LARGE SCALE GENOMIC DNA]</scope>
    <source>
        <strain evidence="6 7">YOKOZUNA-1</strain>
    </source>
</reference>
<accession>A0A1D1URC5</accession>
<feature type="transmembrane region" description="Helical" evidence="5">
    <location>
        <begin position="42"/>
        <end position="68"/>
    </location>
</feature>
<comment type="subcellular location">
    <subcellularLocation>
        <location evidence="1">Membrane</location>
        <topology evidence="1">Multi-pass membrane protein</topology>
    </subcellularLocation>
</comment>
<keyword evidence="2 5" id="KW-0812">Transmembrane</keyword>
<evidence type="ECO:0000313" key="6">
    <source>
        <dbReference type="EMBL" id="GAU92249.1"/>
    </source>
</evidence>
<proteinExistence type="predicted"/>
<evidence type="ECO:0000256" key="4">
    <source>
        <dbReference type="ARBA" id="ARBA00023136"/>
    </source>
</evidence>
<dbReference type="AlphaFoldDB" id="A0A1D1URC5"/>
<keyword evidence="4 5" id="KW-0472">Membrane</keyword>
<dbReference type="Proteomes" id="UP000186922">
    <property type="component" value="Unassembled WGS sequence"/>
</dbReference>
<dbReference type="Pfam" id="PF08395">
    <property type="entry name" value="7tm_7"/>
    <property type="match status" value="1"/>
</dbReference>